<dbReference type="InterPro" id="IPR001647">
    <property type="entry name" value="HTH_TetR"/>
</dbReference>
<evidence type="ECO:0000256" key="2">
    <source>
        <dbReference type="ARBA" id="ARBA00023125"/>
    </source>
</evidence>
<evidence type="ECO:0000256" key="3">
    <source>
        <dbReference type="ARBA" id="ARBA00023163"/>
    </source>
</evidence>
<name>D6ZEF4_SEGRD</name>
<gene>
    <name evidence="6" type="ordered locus">Srot_3002</name>
</gene>
<dbReference type="KEGG" id="srt:Srot_3002"/>
<feature type="domain" description="HTH tetR-type" evidence="5">
    <location>
        <begin position="21"/>
        <end position="80"/>
    </location>
</feature>
<keyword evidence="2 4" id="KW-0238">DNA-binding</keyword>
<keyword evidence="7" id="KW-1185">Reference proteome</keyword>
<dbReference type="STRING" id="640132.Srot_3002"/>
<dbReference type="EMBL" id="CP001958">
    <property type="protein sequence ID" value="ADG99430.1"/>
    <property type="molecule type" value="Genomic_DNA"/>
</dbReference>
<dbReference type="PRINTS" id="PR00455">
    <property type="entry name" value="HTHTETR"/>
</dbReference>
<dbReference type="SUPFAM" id="SSF46689">
    <property type="entry name" value="Homeodomain-like"/>
    <property type="match status" value="1"/>
</dbReference>
<dbReference type="InterPro" id="IPR049445">
    <property type="entry name" value="TetR_SbtR-like_C"/>
</dbReference>
<dbReference type="Gene3D" id="1.10.357.10">
    <property type="entry name" value="Tetracycline Repressor, domain 2"/>
    <property type="match status" value="1"/>
</dbReference>
<evidence type="ECO:0000256" key="1">
    <source>
        <dbReference type="ARBA" id="ARBA00023015"/>
    </source>
</evidence>
<dbReference type="InterPro" id="IPR050109">
    <property type="entry name" value="HTH-type_TetR-like_transc_reg"/>
</dbReference>
<feature type="DNA-binding region" description="H-T-H motif" evidence="4">
    <location>
        <begin position="43"/>
        <end position="62"/>
    </location>
</feature>
<evidence type="ECO:0000313" key="7">
    <source>
        <dbReference type="Proteomes" id="UP000002247"/>
    </source>
</evidence>
<dbReference type="PANTHER" id="PTHR30055">
    <property type="entry name" value="HTH-TYPE TRANSCRIPTIONAL REGULATOR RUTR"/>
    <property type="match status" value="1"/>
</dbReference>
<dbReference type="Pfam" id="PF00440">
    <property type="entry name" value="TetR_N"/>
    <property type="match status" value="1"/>
</dbReference>
<dbReference type="RefSeq" id="WP_013139877.1">
    <property type="nucleotide sequence ID" value="NC_014168.1"/>
</dbReference>
<dbReference type="eggNOG" id="COG1309">
    <property type="taxonomic scope" value="Bacteria"/>
</dbReference>
<organism evidence="6 7">
    <name type="scientific">Segniliparus rotundus (strain ATCC BAA-972 / CDC 1076 / CIP 108378 / DSM 44985 / JCM 13578)</name>
    <dbReference type="NCBI Taxonomy" id="640132"/>
    <lineage>
        <taxon>Bacteria</taxon>
        <taxon>Bacillati</taxon>
        <taxon>Actinomycetota</taxon>
        <taxon>Actinomycetes</taxon>
        <taxon>Mycobacteriales</taxon>
        <taxon>Segniliparaceae</taxon>
        <taxon>Segniliparus</taxon>
    </lineage>
</organism>
<dbReference type="InterPro" id="IPR036271">
    <property type="entry name" value="Tet_transcr_reg_TetR-rel_C_sf"/>
</dbReference>
<dbReference type="Pfam" id="PF21597">
    <property type="entry name" value="TetR_C_43"/>
    <property type="match status" value="1"/>
</dbReference>
<dbReference type="InterPro" id="IPR009057">
    <property type="entry name" value="Homeodomain-like_sf"/>
</dbReference>
<dbReference type="GO" id="GO:0003700">
    <property type="term" value="F:DNA-binding transcription factor activity"/>
    <property type="evidence" value="ECO:0007669"/>
    <property type="project" value="TreeGrafter"/>
</dbReference>
<sequence>MTQQAVEGSLPARRPLRADAAQNRARLLSVAYEAFAELGIGAPVDEIARRAGVGAGTVYRHFPTKEQLFLAVVMDRVDHILARAEEVLRTEPAGEAFFTFFTEVIDQAAVDHGLSDALESSGVELPEVEDRFRGVSKELVERAQRAGTLRADLVPDDVKFLLKACFAAQRYLEDQSRAAFLTSVVLDGMRTCGAVGRTGPSDGL</sequence>
<accession>D6ZEF4</accession>
<dbReference type="PANTHER" id="PTHR30055:SF234">
    <property type="entry name" value="HTH-TYPE TRANSCRIPTIONAL REGULATOR BETI"/>
    <property type="match status" value="1"/>
</dbReference>
<dbReference type="GO" id="GO:0000976">
    <property type="term" value="F:transcription cis-regulatory region binding"/>
    <property type="evidence" value="ECO:0007669"/>
    <property type="project" value="TreeGrafter"/>
</dbReference>
<dbReference type="OrthoDB" id="9795011at2"/>
<reference evidence="6 7" key="1">
    <citation type="journal article" date="2010" name="Stand. Genomic Sci.">
        <title>Complete genome sequence of Segniliparus rotundus type strain (CDC 1076).</title>
        <authorList>
            <person name="Sikorski J."/>
            <person name="Lapidus A."/>
            <person name="Copeland A."/>
            <person name="Misra M."/>
            <person name="Glavina Del Rio T."/>
            <person name="Nolan M."/>
            <person name="Lucas S."/>
            <person name="Chen F."/>
            <person name="Tice H."/>
            <person name="Cheng J.F."/>
            <person name="Jando M."/>
            <person name="Schneider S."/>
            <person name="Bruce D."/>
            <person name="Goodwin L."/>
            <person name="Pitluck S."/>
            <person name="Liolios K."/>
            <person name="Mikhailova N."/>
            <person name="Pati A."/>
            <person name="Ivanova N."/>
            <person name="Mavromatis K."/>
            <person name="Chen A."/>
            <person name="Palaniappan K."/>
            <person name="Chertkov O."/>
            <person name="Land M."/>
            <person name="Hauser L."/>
            <person name="Chang Y.J."/>
            <person name="Jeffries C.D."/>
            <person name="Brettin T."/>
            <person name="Detter J.C."/>
            <person name="Han C."/>
            <person name="Rohde M."/>
            <person name="Goker M."/>
            <person name="Bristow J."/>
            <person name="Eisen J.A."/>
            <person name="Markowitz V."/>
            <person name="Hugenholtz P."/>
            <person name="Kyrpides N.C."/>
            <person name="Klenk H.P."/>
        </authorList>
    </citation>
    <scope>NUCLEOTIDE SEQUENCE [LARGE SCALE GENOMIC DNA]</scope>
    <source>
        <strain evidence="7">ATCC BAA-972 / CDC 1076 / CIP 108378 / DSM 44985 / JCM 13578</strain>
    </source>
</reference>
<proteinExistence type="predicted"/>
<evidence type="ECO:0000256" key="4">
    <source>
        <dbReference type="PROSITE-ProRule" id="PRU00335"/>
    </source>
</evidence>
<keyword evidence="1" id="KW-0805">Transcription regulation</keyword>
<dbReference type="PROSITE" id="PS50977">
    <property type="entry name" value="HTH_TETR_2"/>
    <property type="match status" value="1"/>
</dbReference>
<dbReference type="HOGENOM" id="CLU_069356_17_1_11"/>
<dbReference type="Proteomes" id="UP000002247">
    <property type="component" value="Chromosome"/>
</dbReference>
<protein>
    <submittedName>
        <fullName evidence="6">Transcriptional regulator, TetR family</fullName>
    </submittedName>
</protein>
<evidence type="ECO:0000313" key="6">
    <source>
        <dbReference type="EMBL" id="ADG99430.1"/>
    </source>
</evidence>
<dbReference type="SUPFAM" id="SSF48498">
    <property type="entry name" value="Tetracyclin repressor-like, C-terminal domain"/>
    <property type="match status" value="1"/>
</dbReference>
<keyword evidence="3" id="KW-0804">Transcription</keyword>
<dbReference type="AlphaFoldDB" id="D6ZEF4"/>
<evidence type="ECO:0000259" key="5">
    <source>
        <dbReference type="PROSITE" id="PS50977"/>
    </source>
</evidence>